<name>A0ABT4VX89_9RHOB</name>
<sequence length="233" mass="25454">MLKRGCCGGEFIQAGKQYYGCASARNKGTCDNPLTIRREDLETRVLSGLKDQLLHPDLIAEFVRAYQEETNQLAGTIKQDRVKAEQASDKVTKQSDRIIDSIAVGMFHPSMKGKMTALEKRKTEIETELQSSTNDTPVLLHPSLADRYKEQVANLTNALDNNSTKAEATSIIRSLLSEIRLIPEGDTLVIELVGELAGLLQLGTPKSKQGHPKVACSTVVVAGAGFEPATFRL</sequence>
<keyword evidence="4" id="KW-1185">Reference proteome</keyword>
<feature type="coiled-coil region" evidence="1">
    <location>
        <begin position="115"/>
        <end position="165"/>
    </location>
</feature>
<evidence type="ECO:0000313" key="4">
    <source>
        <dbReference type="Proteomes" id="UP001528040"/>
    </source>
</evidence>
<proteinExistence type="predicted"/>
<evidence type="ECO:0000256" key="1">
    <source>
        <dbReference type="SAM" id="Coils"/>
    </source>
</evidence>
<dbReference type="Pfam" id="PF13408">
    <property type="entry name" value="Zn_ribbon_recom"/>
    <property type="match status" value="1"/>
</dbReference>
<feature type="domain" description="Recombinase zinc beta ribbon" evidence="2">
    <location>
        <begin position="5"/>
        <end position="49"/>
    </location>
</feature>
<reference evidence="3 4" key="1">
    <citation type="submission" date="2023-01" db="EMBL/GenBank/DDBJ databases">
        <authorList>
            <person name="Yoon J.-W."/>
        </authorList>
    </citation>
    <scope>NUCLEOTIDE SEQUENCE [LARGE SCALE GENOMIC DNA]</scope>
    <source>
        <strain evidence="3 4">KMU-50</strain>
    </source>
</reference>
<protein>
    <recommendedName>
        <fullName evidence="2">Recombinase zinc beta ribbon domain-containing protein</fullName>
    </recommendedName>
</protein>
<comment type="caution">
    <text evidence="3">The sequence shown here is derived from an EMBL/GenBank/DDBJ whole genome shotgun (WGS) entry which is preliminary data.</text>
</comment>
<accession>A0ABT4VX89</accession>
<keyword evidence="1" id="KW-0175">Coiled coil</keyword>
<organism evidence="3 4">
    <name type="scientific">Aliiroseovarius salicola</name>
    <dbReference type="NCBI Taxonomy" id="3009082"/>
    <lineage>
        <taxon>Bacteria</taxon>
        <taxon>Pseudomonadati</taxon>
        <taxon>Pseudomonadota</taxon>
        <taxon>Alphaproteobacteria</taxon>
        <taxon>Rhodobacterales</taxon>
        <taxon>Paracoccaceae</taxon>
        <taxon>Aliiroseovarius</taxon>
    </lineage>
</organism>
<gene>
    <name evidence="3" type="ORF">O2N63_02040</name>
</gene>
<dbReference type="InterPro" id="IPR025827">
    <property type="entry name" value="Zn_ribbon_recom_dom"/>
</dbReference>
<dbReference type="RefSeq" id="WP_271052800.1">
    <property type="nucleotide sequence ID" value="NZ_JAQIIO010000001.1"/>
</dbReference>
<dbReference type="Proteomes" id="UP001528040">
    <property type="component" value="Unassembled WGS sequence"/>
</dbReference>
<evidence type="ECO:0000313" key="3">
    <source>
        <dbReference type="EMBL" id="MDA5092861.1"/>
    </source>
</evidence>
<dbReference type="EMBL" id="JAQIIO010000001">
    <property type="protein sequence ID" value="MDA5092861.1"/>
    <property type="molecule type" value="Genomic_DNA"/>
</dbReference>
<evidence type="ECO:0000259" key="2">
    <source>
        <dbReference type="Pfam" id="PF13408"/>
    </source>
</evidence>